<protein>
    <submittedName>
        <fullName evidence="2">Gamma-glutamylcyclotransferase (GGCT)/AIG2-like uncharacterized protein YtfP</fullName>
    </submittedName>
</protein>
<dbReference type="InterPro" id="IPR009288">
    <property type="entry name" value="AIG2-like_dom"/>
</dbReference>
<dbReference type="InterPro" id="IPR036568">
    <property type="entry name" value="GGCT-like_sf"/>
</dbReference>
<evidence type="ECO:0000259" key="1">
    <source>
        <dbReference type="Pfam" id="PF06094"/>
    </source>
</evidence>
<organism evidence="2 3">
    <name type="scientific">Novosphingobium chloroacetimidivorans</name>
    <dbReference type="NCBI Taxonomy" id="1428314"/>
    <lineage>
        <taxon>Bacteria</taxon>
        <taxon>Pseudomonadati</taxon>
        <taxon>Pseudomonadota</taxon>
        <taxon>Alphaproteobacteria</taxon>
        <taxon>Sphingomonadales</taxon>
        <taxon>Sphingomonadaceae</taxon>
        <taxon>Novosphingobium</taxon>
    </lineage>
</organism>
<dbReference type="CDD" id="cd06661">
    <property type="entry name" value="GGCT_like"/>
    <property type="match status" value="1"/>
</dbReference>
<dbReference type="Proteomes" id="UP000555448">
    <property type="component" value="Unassembled WGS sequence"/>
</dbReference>
<dbReference type="AlphaFoldDB" id="A0A7W7K7V1"/>
<evidence type="ECO:0000313" key="3">
    <source>
        <dbReference type="Proteomes" id="UP000555448"/>
    </source>
</evidence>
<reference evidence="2 3" key="1">
    <citation type="submission" date="2020-08" db="EMBL/GenBank/DDBJ databases">
        <title>Functional genomics of gut bacteria from endangered species of beetles.</title>
        <authorList>
            <person name="Carlos-Shanley C."/>
        </authorList>
    </citation>
    <scope>NUCLEOTIDE SEQUENCE [LARGE SCALE GENOMIC DNA]</scope>
    <source>
        <strain evidence="2 3">S00245</strain>
    </source>
</reference>
<keyword evidence="2" id="KW-0808">Transferase</keyword>
<proteinExistence type="predicted"/>
<dbReference type="InterPro" id="IPR013024">
    <property type="entry name" value="GGCT-like"/>
</dbReference>
<dbReference type="Pfam" id="PF06094">
    <property type="entry name" value="GGACT"/>
    <property type="match status" value="1"/>
</dbReference>
<name>A0A7W7K7V1_9SPHN</name>
<evidence type="ECO:0000313" key="2">
    <source>
        <dbReference type="EMBL" id="MBB4857801.1"/>
    </source>
</evidence>
<dbReference type="Gene3D" id="3.10.490.10">
    <property type="entry name" value="Gamma-glutamyl cyclotransferase-like"/>
    <property type="match status" value="1"/>
</dbReference>
<accession>A0A7W7K7V1</accession>
<comment type="caution">
    <text evidence="2">The sequence shown here is derived from an EMBL/GenBank/DDBJ whole genome shotgun (WGS) entry which is preliminary data.</text>
</comment>
<feature type="domain" description="Gamma-glutamylcyclotransferase AIG2-like" evidence="1">
    <location>
        <begin position="3"/>
        <end position="118"/>
    </location>
</feature>
<keyword evidence="3" id="KW-1185">Reference proteome</keyword>
<dbReference type="SUPFAM" id="SSF110857">
    <property type="entry name" value="Gamma-glutamyl cyclotransferase-like"/>
    <property type="match status" value="1"/>
</dbReference>
<gene>
    <name evidence="2" type="ORF">HNO88_001112</name>
</gene>
<dbReference type="RefSeq" id="WP_246381195.1">
    <property type="nucleotide sequence ID" value="NZ_JACHLR010000003.1"/>
</dbReference>
<dbReference type="EMBL" id="JACHLR010000003">
    <property type="protein sequence ID" value="MBB4857801.1"/>
    <property type="molecule type" value="Genomic_DNA"/>
</dbReference>
<sequence length="140" mass="15433">MRLFLYGTLQPAAGTAMADWLRPRIVEAEPASVAGRLIAVPDPRGWYPALLPGAARCRGTLVRAELSRADVARLDRYEGTDYRRTTLRARAAGRMVTCSGYVWRSALPAGAVWMAGGDFLWWLAHERRRAFGSSSGHCLV</sequence>
<dbReference type="GO" id="GO:0016740">
    <property type="term" value="F:transferase activity"/>
    <property type="evidence" value="ECO:0007669"/>
    <property type="project" value="UniProtKB-KW"/>
</dbReference>